<dbReference type="InterPro" id="IPR000477">
    <property type="entry name" value="RT_dom"/>
</dbReference>
<dbReference type="GO" id="GO:0042162">
    <property type="term" value="F:telomeric DNA binding"/>
    <property type="evidence" value="ECO:0007669"/>
    <property type="project" value="TreeGrafter"/>
</dbReference>
<dbReference type="PROSITE" id="PS50878">
    <property type="entry name" value="RT_POL"/>
    <property type="match status" value="1"/>
</dbReference>
<dbReference type="VEuPathDB" id="MicrosporidiaDB:NEQG_02373"/>
<dbReference type="GO" id="GO:0000781">
    <property type="term" value="C:chromosome, telomeric region"/>
    <property type="evidence" value="ECO:0007669"/>
    <property type="project" value="UniProtKB-SubCell"/>
</dbReference>
<dbReference type="PANTHER" id="PTHR12066:SF0">
    <property type="entry name" value="TELOMERASE REVERSE TRANSCRIPTASE"/>
    <property type="match status" value="1"/>
</dbReference>
<dbReference type="InterPro" id="IPR003545">
    <property type="entry name" value="Telomerase_RT"/>
</dbReference>
<dbReference type="OrthoDB" id="289721at2759"/>
<dbReference type="GO" id="GO:0000333">
    <property type="term" value="C:telomerase catalytic core complex"/>
    <property type="evidence" value="ECO:0007669"/>
    <property type="project" value="TreeGrafter"/>
</dbReference>
<sequence length="911" mass="106494">MPYKMYKWAESRLRPISSVLAPEISGKFANSNIYVYSQCEREKIRRTDKKSDYKIKIILDKITGRKGWHSRQKYTLCNKALSTQVWMDLYQEIGESGILSLYSNYTVMERYGNRYILHLANDKLPVHENDKNKSNLVKVFEFKEMKEIHAADVYSKDVIEVYTDEISTLFFRIQNDTVSIKGIIGSFIKAKKDKIKEKHGECAQKKPTILDCEIQSETVVRLLYTIVKNLFSGILPENGLMRVKQKIRWMAMNKKYKIKTSDLLSGLKTNFKPKIRNNNPLLYKKYMTETYSFIFLVCIPNIMACYIKDTTNQTSTPRFFFRQQFKRLENQFKDNYIKEYFQIIKTPEIPETRLESRFLRKRKCSESGEREISDVSFLQESFSEYAAVDETVLGSDISMENSMLNSEDTSTCTDIKGKGNSAAEKISENGITRNKKVSGKKPVQNRTRIYSACQKISPLYDEVFRMNLIPKSETFRPVFKKVYNPIKVFAPLKHIHQERMVCCILTREAQERTEWEIQNNLLLRKRQPRVRTNNSIFRVTDIFPRVHNFRSKFSDNFANNKPLYILILDIKSCFDNISTAALNGLNIIQKLFGREEYEVYTVVETSINGVKIVRRKALYPNENIQSEWEGRQNRDPHVNHKTVFKAYHNKELFTQMEIKETLEKEINHSILQHRDAYYKRVIGINQGSRYASHMCGYFLAALDPIITEGLVNTCMARYVDDSVFFSWSLDELSLVVERIKGLETAGVILNMAKCKLYTSIEDAPSVSIAGIIQSEYKPTFKWCGMHFDTKTLFPIMVWEHKPAPALIYSKKEIFLKILLNLNIKHTAELFHSENPNKYRNAMLFIKCQIQKLLCILENKECTHMREACLEYLLDRLKHTFIGKGCLSQQRVKECFYRTLDICQEEMKKSAA</sequence>
<organism evidence="3 4">
    <name type="scientific">Nematocida parisii (strain ERTm3)</name>
    <name type="common">Nematode killer fungus</name>
    <dbReference type="NCBI Taxonomy" id="935791"/>
    <lineage>
        <taxon>Eukaryota</taxon>
        <taxon>Fungi</taxon>
        <taxon>Fungi incertae sedis</taxon>
        <taxon>Microsporidia</taxon>
        <taxon>Nematocida</taxon>
    </lineage>
</organism>
<keyword evidence="1" id="KW-0548">Nucleotidyltransferase</keyword>
<comment type="subcellular location">
    <subcellularLocation>
        <location evidence="1">Nucleus</location>
    </subcellularLocation>
    <subcellularLocation>
        <location evidence="1">Chromosome</location>
        <location evidence="1">Telomere</location>
    </subcellularLocation>
</comment>
<comment type="function">
    <text evidence="1">Telomerase is a ribonucleoprotein enzyme essential for the replication of chromosome termini in most eukaryotes. It elongates telomeres. It is a reverse transcriptase that adds simple sequence repeats to chromosome ends by copying a template sequence within the RNA component of the enzyme.</text>
</comment>
<dbReference type="GO" id="GO:0003720">
    <property type="term" value="F:telomerase activity"/>
    <property type="evidence" value="ECO:0007669"/>
    <property type="project" value="InterPro"/>
</dbReference>
<comment type="catalytic activity">
    <reaction evidence="1">
        <text>DNA(n) + a 2'-deoxyribonucleoside 5'-triphosphate = DNA(n+1) + diphosphate</text>
        <dbReference type="Rhea" id="RHEA:22508"/>
        <dbReference type="Rhea" id="RHEA-COMP:17339"/>
        <dbReference type="Rhea" id="RHEA-COMP:17340"/>
        <dbReference type="ChEBI" id="CHEBI:33019"/>
        <dbReference type="ChEBI" id="CHEBI:61560"/>
        <dbReference type="ChEBI" id="CHEBI:173112"/>
        <dbReference type="EC" id="2.7.7.49"/>
    </reaction>
</comment>
<evidence type="ECO:0000313" key="4">
    <source>
        <dbReference type="Proteomes" id="UP000002872"/>
    </source>
</evidence>
<proteinExistence type="inferred from homology"/>
<keyword evidence="1" id="KW-0158">Chromosome</keyword>
<keyword evidence="1" id="KW-0779">Telomere</keyword>
<protein>
    <recommendedName>
        <fullName evidence="1">Telomerase reverse transcriptase</fullName>
        <ecNumber evidence="1">2.7.7.49</ecNumber>
    </recommendedName>
    <alternativeName>
        <fullName evidence="1">Telomerase catalytic subunit</fullName>
    </alternativeName>
</protein>
<dbReference type="GO" id="GO:0007004">
    <property type="term" value="P:telomere maintenance via telomerase"/>
    <property type="evidence" value="ECO:0007669"/>
    <property type="project" value="TreeGrafter"/>
</dbReference>
<name>I3EE45_NEMP3</name>
<dbReference type="Proteomes" id="UP000002872">
    <property type="component" value="Unassembled WGS sequence"/>
</dbReference>
<feature type="domain" description="Reverse transcriptase" evidence="2">
    <location>
        <begin position="450"/>
        <end position="787"/>
    </location>
</feature>
<dbReference type="EC" id="2.7.7.49" evidence="1"/>
<reference evidence="3" key="1">
    <citation type="submission" date="2011-01" db="EMBL/GenBank/DDBJ databases">
        <title>The Genome Sequence of Nematocida parisii strain ERTm3.</title>
        <authorList>
            <consortium name="The Broad Institute Genome Sequencing Platform"/>
            <consortium name="The Broad Institute Genome Sequencing Center for Infectious Disease"/>
            <person name="Cuomo C."/>
            <person name="Troemel E."/>
            <person name="Young S.K."/>
            <person name="Zeng Q."/>
            <person name="Gargeya S."/>
            <person name="Fitzgerald M."/>
            <person name="Haas B."/>
            <person name="Abouelleil A."/>
            <person name="Alvarado L."/>
            <person name="Arachchi H.M."/>
            <person name="Berlin A."/>
            <person name="Chapman S.B."/>
            <person name="Gearin G."/>
            <person name="Goldberg J."/>
            <person name="Griggs A."/>
            <person name="Gujja S."/>
            <person name="Hansen M."/>
            <person name="Heiman D."/>
            <person name="Howarth C."/>
            <person name="Larimer J."/>
            <person name="Lui A."/>
            <person name="MacDonald P.J.P."/>
            <person name="McCowen C."/>
            <person name="Montmayeur A."/>
            <person name="Murphy C."/>
            <person name="Neiman D."/>
            <person name="Pearson M."/>
            <person name="Priest M."/>
            <person name="Roberts A."/>
            <person name="Saif S."/>
            <person name="Shea T."/>
            <person name="Sisk P."/>
            <person name="Stolte C."/>
            <person name="Sykes S."/>
            <person name="Wortman J."/>
            <person name="Nusbaum C."/>
            <person name="Birren B."/>
        </authorList>
    </citation>
    <scope>NUCLEOTIDE SEQUENCE</scope>
    <source>
        <strain evidence="3">ERTm3</strain>
    </source>
</reference>
<dbReference type="GO" id="GO:0070034">
    <property type="term" value="F:telomerase RNA binding"/>
    <property type="evidence" value="ECO:0007669"/>
    <property type="project" value="TreeGrafter"/>
</dbReference>
<evidence type="ECO:0000256" key="1">
    <source>
        <dbReference type="RuleBase" id="RU365061"/>
    </source>
</evidence>
<dbReference type="STRING" id="935791.I3EE45"/>
<accession>I3EE45</accession>
<dbReference type="PANTHER" id="PTHR12066">
    <property type="entry name" value="TELOMERASE REVERSE TRANSCRIPTASE"/>
    <property type="match status" value="1"/>
</dbReference>
<dbReference type="OMA" id="IPNIMAC"/>
<dbReference type="GO" id="GO:0046872">
    <property type="term" value="F:metal ion binding"/>
    <property type="evidence" value="ECO:0007669"/>
    <property type="project" value="UniProtKB-KW"/>
</dbReference>
<evidence type="ECO:0000313" key="3">
    <source>
        <dbReference type="EMBL" id="EIJ87492.1"/>
    </source>
</evidence>
<gene>
    <name evidence="3" type="ORF">NEQG_02373</name>
</gene>
<comment type="similarity">
    <text evidence="1">Belongs to the reverse transcriptase family. Telomerase subfamily.</text>
</comment>
<dbReference type="HOGENOM" id="CLU_319128_0_0_1"/>
<dbReference type="AlphaFoldDB" id="I3EE45"/>
<keyword evidence="1" id="KW-0460">Magnesium</keyword>
<keyword evidence="1" id="KW-0695">RNA-directed DNA polymerase</keyword>
<keyword evidence="1" id="KW-0479">Metal-binding</keyword>
<keyword evidence="1" id="KW-0808">Transferase</keyword>
<keyword evidence="4" id="KW-1185">Reference proteome</keyword>
<dbReference type="EMBL" id="GL870882">
    <property type="protein sequence ID" value="EIJ87492.1"/>
    <property type="molecule type" value="Genomic_DNA"/>
</dbReference>
<evidence type="ECO:0000259" key="2">
    <source>
        <dbReference type="PROSITE" id="PS50878"/>
    </source>
</evidence>
<keyword evidence="1" id="KW-0539">Nucleus</keyword>
<dbReference type="InParanoid" id="I3EE45"/>